<organism evidence="2 3">
    <name type="scientific">Pisolithus tinctorius Marx 270</name>
    <dbReference type="NCBI Taxonomy" id="870435"/>
    <lineage>
        <taxon>Eukaryota</taxon>
        <taxon>Fungi</taxon>
        <taxon>Dikarya</taxon>
        <taxon>Basidiomycota</taxon>
        <taxon>Agaricomycotina</taxon>
        <taxon>Agaricomycetes</taxon>
        <taxon>Agaricomycetidae</taxon>
        <taxon>Boletales</taxon>
        <taxon>Sclerodermatineae</taxon>
        <taxon>Pisolithaceae</taxon>
        <taxon>Pisolithus</taxon>
    </lineage>
</organism>
<feature type="compositionally biased region" description="Basic and acidic residues" evidence="1">
    <location>
        <begin position="30"/>
        <end position="42"/>
    </location>
</feature>
<reference evidence="2 3" key="1">
    <citation type="submission" date="2014-04" db="EMBL/GenBank/DDBJ databases">
        <authorList>
            <consortium name="DOE Joint Genome Institute"/>
            <person name="Kuo A."/>
            <person name="Kohler A."/>
            <person name="Costa M.D."/>
            <person name="Nagy L.G."/>
            <person name="Floudas D."/>
            <person name="Copeland A."/>
            <person name="Barry K.W."/>
            <person name="Cichocki N."/>
            <person name="Veneault-Fourrey C."/>
            <person name="LaButti K."/>
            <person name="Lindquist E.A."/>
            <person name="Lipzen A."/>
            <person name="Lundell T."/>
            <person name="Morin E."/>
            <person name="Murat C."/>
            <person name="Sun H."/>
            <person name="Tunlid A."/>
            <person name="Henrissat B."/>
            <person name="Grigoriev I.V."/>
            <person name="Hibbett D.S."/>
            <person name="Martin F."/>
            <person name="Nordberg H.P."/>
            <person name="Cantor M.N."/>
            <person name="Hua S.X."/>
        </authorList>
    </citation>
    <scope>NUCLEOTIDE SEQUENCE [LARGE SCALE GENOMIC DNA]</scope>
    <source>
        <strain evidence="2 3">Marx 270</strain>
    </source>
</reference>
<feature type="compositionally biased region" description="Basic and acidic residues" evidence="1">
    <location>
        <begin position="84"/>
        <end position="102"/>
    </location>
</feature>
<reference evidence="3" key="2">
    <citation type="submission" date="2015-01" db="EMBL/GenBank/DDBJ databases">
        <title>Evolutionary Origins and Diversification of the Mycorrhizal Mutualists.</title>
        <authorList>
            <consortium name="DOE Joint Genome Institute"/>
            <consortium name="Mycorrhizal Genomics Consortium"/>
            <person name="Kohler A."/>
            <person name="Kuo A."/>
            <person name="Nagy L.G."/>
            <person name="Floudas D."/>
            <person name="Copeland A."/>
            <person name="Barry K.W."/>
            <person name="Cichocki N."/>
            <person name="Veneault-Fourrey C."/>
            <person name="LaButti K."/>
            <person name="Lindquist E.A."/>
            <person name="Lipzen A."/>
            <person name="Lundell T."/>
            <person name="Morin E."/>
            <person name="Murat C."/>
            <person name="Riley R."/>
            <person name="Ohm R."/>
            <person name="Sun H."/>
            <person name="Tunlid A."/>
            <person name="Henrissat B."/>
            <person name="Grigoriev I.V."/>
            <person name="Hibbett D.S."/>
            <person name="Martin F."/>
        </authorList>
    </citation>
    <scope>NUCLEOTIDE SEQUENCE [LARGE SCALE GENOMIC DNA]</scope>
    <source>
        <strain evidence="3">Marx 270</strain>
    </source>
</reference>
<evidence type="ECO:0000313" key="3">
    <source>
        <dbReference type="Proteomes" id="UP000054217"/>
    </source>
</evidence>
<sequence length="102" mass="11443">MILNFWKMGDTMQVQVQKEEHSQPLTHPGDLQKGHGLSHMEVEDYCSGGRAPNHVADDASQNPKVGRFQFLERDLSQLEGPDASSHKFQPDFGRDPENRIGG</sequence>
<evidence type="ECO:0000313" key="2">
    <source>
        <dbReference type="EMBL" id="KIN94040.1"/>
    </source>
</evidence>
<protein>
    <submittedName>
        <fullName evidence="2">Uncharacterized protein</fullName>
    </submittedName>
</protein>
<feature type="region of interest" description="Disordered" evidence="1">
    <location>
        <begin position="17"/>
        <end position="102"/>
    </location>
</feature>
<dbReference type="EMBL" id="KN832117">
    <property type="protein sequence ID" value="KIN94040.1"/>
    <property type="molecule type" value="Genomic_DNA"/>
</dbReference>
<proteinExistence type="predicted"/>
<dbReference type="InParanoid" id="A0A0C3NE24"/>
<evidence type="ECO:0000256" key="1">
    <source>
        <dbReference type="SAM" id="MobiDB-lite"/>
    </source>
</evidence>
<name>A0A0C3NE24_PISTI</name>
<dbReference type="Proteomes" id="UP000054217">
    <property type="component" value="Unassembled WGS sequence"/>
</dbReference>
<dbReference type="HOGENOM" id="CLU_2278592_0_0_1"/>
<accession>A0A0C3NE24</accession>
<keyword evidence="3" id="KW-1185">Reference proteome</keyword>
<gene>
    <name evidence="2" type="ORF">M404DRAFT_35447</name>
</gene>
<dbReference type="AlphaFoldDB" id="A0A0C3NE24"/>